<proteinExistence type="predicted"/>
<protein>
    <submittedName>
        <fullName evidence="1">Uncharacterized protein</fullName>
    </submittedName>
</protein>
<evidence type="ECO:0000313" key="2">
    <source>
        <dbReference type="Proteomes" id="UP001497700"/>
    </source>
</evidence>
<gene>
    <name evidence="1" type="ORF">F4820DRAFT_121755</name>
</gene>
<dbReference type="EMBL" id="MU393598">
    <property type="protein sequence ID" value="KAI4860135.1"/>
    <property type="molecule type" value="Genomic_DNA"/>
</dbReference>
<keyword evidence="2" id="KW-1185">Reference proteome</keyword>
<evidence type="ECO:0000313" key="1">
    <source>
        <dbReference type="EMBL" id="KAI4860135.1"/>
    </source>
</evidence>
<organism evidence="1 2">
    <name type="scientific">Hypoxylon rubiginosum</name>
    <dbReference type="NCBI Taxonomy" id="110542"/>
    <lineage>
        <taxon>Eukaryota</taxon>
        <taxon>Fungi</taxon>
        <taxon>Dikarya</taxon>
        <taxon>Ascomycota</taxon>
        <taxon>Pezizomycotina</taxon>
        <taxon>Sordariomycetes</taxon>
        <taxon>Xylariomycetidae</taxon>
        <taxon>Xylariales</taxon>
        <taxon>Hypoxylaceae</taxon>
        <taxon>Hypoxylon</taxon>
    </lineage>
</organism>
<dbReference type="Proteomes" id="UP001497700">
    <property type="component" value="Unassembled WGS sequence"/>
</dbReference>
<reference evidence="1 2" key="1">
    <citation type="journal article" date="2022" name="New Phytol.">
        <title>Ecological generalism drives hyperdiversity of secondary metabolite gene clusters in xylarialean endophytes.</title>
        <authorList>
            <person name="Franco M.E.E."/>
            <person name="Wisecaver J.H."/>
            <person name="Arnold A.E."/>
            <person name="Ju Y.M."/>
            <person name="Slot J.C."/>
            <person name="Ahrendt S."/>
            <person name="Moore L.P."/>
            <person name="Eastman K.E."/>
            <person name="Scott K."/>
            <person name="Konkel Z."/>
            <person name="Mondo S.J."/>
            <person name="Kuo A."/>
            <person name="Hayes R.D."/>
            <person name="Haridas S."/>
            <person name="Andreopoulos B."/>
            <person name="Riley R."/>
            <person name="LaButti K."/>
            <person name="Pangilinan J."/>
            <person name="Lipzen A."/>
            <person name="Amirebrahimi M."/>
            <person name="Yan J."/>
            <person name="Adam C."/>
            <person name="Keymanesh K."/>
            <person name="Ng V."/>
            <person name="Louie K."/>
            <person name="Northen T."/>
            <person name="Drula E."/>
            <person name="Henrissat B."/>
            <person name="Hsieh H.M."/>
            <person name="Youens-Clark K."/>
            <person name="Lutzoni F."/>
            <person name="Miadlikowska J."/>
            <person name="Eastwood D.C."/>
            <person name="Hamelin R.C."/>
            <person name="Grigoriev I.V."/>
            <person name="U'Ren J.M."/>
        </authorList>
    </citation>
    <scope>NUCLEOTIDE SEQUENCE [LARGE SCALE GENOMIC DNA]</scope>
    <source>
        <strain evidence="1 2">CBS 119005</strain>
    </source>
</reference>
<accession>A0ACB9YMV6</accession>
<sequence length="206" mass="20574">MALCRLLSLVCLLAPFTTAQAYSGGDDLLDVTITKSVTETVTKYLSECGIAPTPFEGPDTTLSGTTTVTSTLQSTISIILSPNGTDVSIAAPVAPSPSPSDAVFSFASSSPSDACTGFNCSTAFTSATPCSTATVVVPAAGGTNTPSLSTTHSVHPTTPVRGTSSTAATTVSPSQIPVSGSTTLRVGAAICLGTLGIIFMLITGFL</sequence>
<comment type="caution">
    <text evidence="1">The sequence shown here is derived from an EMBL/GenBank/DDBJ whole genome shotgun (WGS) entry which is preliminary data.</text>
</comment>
<name>A0ACB9YMV6_9PEZI</name>